<dbReference type="EMBL" id="JACIJG010000002">
    <property type="protein sequence ID" value="MBB5700860.1"/>
    <property type="molecule type" value="Genomic_DNA"/>
</dbReference>
<name>A0A7W9ELA6_9HYPH</name>
<protein>
    <submittedName>
        <fullName evidence="1">Uncharacterized protein</fullName>
    </submittedName>
</protein>
<evidence type="ECO:0000313" key="2">
    <source>
        <dbReference type="Proteomes" id="UP000555546"/>
    </source>
</evidence>
<keyword evidence="2" id="KW-1185">Reference proteome</keyword>
<reference evidence="1 2" key="1">
    <citation type="submission" date="2020-08" db="EMBL/GenBank/DDBJ databases">
        <title>Genomic Encyclopedia of Type Strains, Phase IV (KMG-IV): sequencing the most valuable type-strain genomes for metagenomic binning, comparative biology and taxonomic classification.</title>
        <authorList>
            <person name="Goeker M."/>
        </authorList>
    </citation>
    <scope>NUCLEOTIDE SEQUENCE [LARGE SCALE GENOMIC DNA]</scope>
    <source>
        <strain evidence="1 2">DSM 26944</strain>
    </source>
</reference>
<accession>A0A7W9ELA6</accession>
<evidence type="ECO:0000313" key="1">
    <source>
        <dbReference type="EMBL" id="MBB5700860.1"/>
    </source>
</evidence>
<gene>
    <name evidence="1" type="ORF">FHS76_000703</name>
</gene>
<comment type="caution">
    <text evidence="1">The sequence shown here is derived from an EMBL/GenBank/DDBJ whole genome shotgun (WGS) entry which is preliminary data.</text>
</comment>
<dbReference type="Proteomes" id="UP000555546">
    <property type="component" value="Unassembled WGS sequence"/>
</dbReference>
<proteinExistence type="predicted"/>
<dbReference type="RefSeq" id="WP_235992549.1">
    <property type="nucleotide sequence ID" value="NZ_JACIJG010000002.1"/>
</dbReference>
<organism evidence="1 2">
    <name type="scientific">Brucella daejeonensis</name>
    <dbReference type="NCBI Taxonomy" id="659015"/>
    <lineage>
        <taxon>Bacteria</taxon>
        <taxon>Pseudomonadati</taxon>
        <taxon>Pseudomonadota</taxon>
        <taxon>Alphaproteobacteria</taxon>
        <taxon>Hyphomicrobiales</taxon>
        <taxon>Brucellaceae</taxon>
        <taxon>Brucella/Ochrobactrum group</taxon>
        <taxon>Brucella</taxon>
    </lineage>
</organism>
<sequence length="128" mass="13527">MTRGHAALRSSSRTLIALLSFLFLVSTQLCYAMAHDVSPASPVFDMQESVAGHMDHVTMATDSEKAAPTDHGVKSPNACVMITCGGMHQIGAGLHMFVPIRAFGLPPLVAALSGSALQTDLRPPILRT</sequence>
<dbReference type="AlphaFoldDB" id="A0A7W9ELA6"/>